<protein>
    <submittedName>
        <fullName evidence="2">Uncharacterized protein</fullName>
    </submittedName>
</protein>
<evidence type="ECO:0000256" key="1">
    <source>
        <dbReference type="SAM" id="MobiDB-lite"/>
    </source>
</evidence>
<gene>
    <name evidence="2" type="ORF">PR048_033406</name>
</gene>
<evidence type="ECO:0000313" key="3">
    <source>
        <dbReference type="Proteomes" id="UP001159363"/>
    </source>
</evidence>
<proteinExistence type="predicted"/>
<organism evidence="2 3">
    <name type="scientific">Dryococelus australis</name>
    <dbReference type="NCBI Taxonomy" id="614101"/>
    <lineage>
        <taxon>Eukaryota</taxon>
        <taxon>Metazoa</taxon>
        <taxon>Ecdysozoa</taxon>
        <taxon>Arthropoda</taxon>
        <taxon>Hexapoda</taxon>
        <taxon>Insecta</taxon>
        <taxon>Pterygota</taxon>
        <taxon>Neoptera</taxon>
        <taxon>Polyneoptera</taxon>
        <taxon>Phasmatodea</taxon>
        <taxon>Verophasmatodea</taxon>
        <taxon>Anareolatae</taxon>
        <taxon>Phasmatidae</taxon>
        <taxon>Eurycanthinae</taxon>
        <taxon>Dryococelus</taxon>
    </lineage>
</organism>
<feature type="region of interest" description="Disordered" evidence="1">
    <location>
        <begin position="143"/>
        <end position="164"/>
    </location>
</feature>
<dbReference type="Proteomes" id="UP001159363">
    <property type="component" value="Chromosome 16"/>
</dbReference>
<dbReference type="EMBL" id="JARBHB010000017">
    <property type="protein sequence ID" value="KAJ8865883.1"/>
    <property type="molecule type" value="Genomic_DNA"/>
</dbReference>
<evidence type="ECO:0000313" key="2">
    <source>
        <dbReference type="EMBL" id="KAJ8865883.1"/>
    </source>
</evidence>
<sequence>MYVAAYTDIRGDTPLIVLLENDVVRVVEQQEGLLIIEQECCREALNRAWRPGTHVCIRWEDGFQGGELGGGGGEMPGGQKNETRRAGECYVPGCILTRGVREGEQTRCWRVFRVICRQGAHYIMSRETSPPPTRSLPLPSHTCRKFAKNTPRHPTPAGTTCRRRPKTPEEFLWSTTWNIRELNEEGDALLDNSPSIKANRVRFPVGPPPPPPPPVVRIFARGNNARRYHWSAGLLGGLPFPPPLHSGACPYSLRLTLIGSQCLAVTSRPNLFAHSLGMKSHIIFVPLAQTVVWQRLAKFWHTWISEGGYNVCNVDVSFRVHHAHPPLPVSHAANPRHVCAPHHIHIRELLLKHNLRTVTTRPYRGWGGREIPEETRLPAESSRHDSCMRKSGRSDPRRMIPLVEGFPRGYPVSHCYEYDLWSYSYVPALNLTPDAVSSCREISGDRTHPSCGLPMMLAGLVLLDPGGDVKLRSVNNTPRFALIGSRDLIVKRAPMVIEYPPNSAIFFALLVYFEAANRRVAEKRSRWKLLTNSVRFERETTAIGTRSKAT</sequence>
<accession>A0ABQ9G065</accession>
<reference evidence="2 3" key="1">
    <citation type="submission" date="2023-02" db="EMBL/GenBank/DDBJ databases">
        <title>LHISI_Scaffold_Assembly.</title>
        <authorList>
            <person name="Stuart O.P."/>
            <person name="Cleave R."/>
            <person name="Magrath M.J.L."/>
            <person name="Mikheyev A.S."/>
        </authorList>
    </citation>
    <scope>NUCLEOTIDE SEQUENCE [LARGE SCALE GENOMIC DNA]</scope>
    <source>
        <strain evidence="2">Daus_M_001</strain>
        <tissue evidence="2">Leg muscle</tissue>
    </source>
</reference>
<keyword evidence="3" id="KW-1185">Reference proteome</keyword>
<name>A0ABQ9G065_9NEOP</name>
<comment type="caution">
    <text evidence="2">The sequence shown here is derived from an EMBL/GenBank/DDBJ whole genome shotgun (WGS) entry which is preliminary data.</text>
</comment>